<reference evidence="1" key="1">
    <citation type="submission" date="2018-06" db="EMBL/GenBank/DDBJ databases">
        <authorList>
            <person name="Zhirakovskaya E."/>
        </authorList>
    </citation>
    <scope>NUCLEOTIDE SEQUENCE</scope>
</reference>
<evidence type="ECO:0000313" key="1">
    <source>
        <dbReference type="EMBL" id="VAW38948.1"/>
    </source>
</evidence>
<accession>A0A3B0V5V6</accession>
<gene>
    <name evidence="1" type="ORF">MNBD_GAMMA01-1335</name>
</gene>
<name>A0A3B0V5V6_9ZZZZ</name>
<sequence>MSDTAELLAQFKTDVENDYDATDDQRRAQNEDIRFISVDGGMWEDFLTDTHNSETKRARLELDITSDAVFSYVGERTLNRASVIYTPDDKATTDDDADLLNGVYRADFKDNDGQVSQDNSVLETAMCGSGAFKFSTRFVDEEDPENENQEIIFEPIFNAFSHVVFDANAKRADKADAKHVTVLTGYNEKAFESEWPELEATSAYEPEQRFSWKENDVVYVGERYEIEKVKEKVQVWQNVQLNKVKAYNVEQFAAVEDELKALGWEFVRERTITRQKVKKSVFTGAEFIEEPKLIAGKYLPVIPMSGFRIYVNNEEHTRGIVRKLKDANRAFNAAISKMAESSASSGDSKNTYVREQVKGCEDNLARKDKAYNVINALKDVNGNPILSGPVDKSMPNQVDPNTVAVMEVISSFVQNKTGGMPQDTIDPNASGKAINALRTLKDLNTQVMTDNINQSLKHAGKVYRSIAGDIYTKTQMKKVVGINGQSKIVQLNQTSLDPQSGNPIALNDLSRGKFSVDVEVGPQYESQKEATIDSIERVMDKLDRQDPLFAPLLSMWMSNIEGTGLDPIKEFNRNLMLKQGLVQPETQEEEQMLQSVQQQKDPQEELTLAAAEQQRAEAKNLEASSVQKLADAQLKKAQAVEKVVDIGIKRTEQTLRRLQGIQTGQSGANVTQ</sequence>
<dbReference type="Pfam" id="PF16510">
    <property type="entry name" value="P22_portal"/>
    <property type="match status" value="1"/>
</dbReference>
<protein>
    <recommendedName>
        <fullName evidence="2">Phage P22-like portal protein</fullName>
    </recommendedName>
</protein>
<organism evidence="1">
    <name type="scientific">hydrothermal vent metagenome</name>
    <dbReference type="NCBI Taxonomy" id="652676"/>
    <lineage>
        <taxon>unclassified sequences</taxon>
        <taxon>metagenomes</taxon>
        <taxon>ecological metagenomes</taxon>
    </lineage>
</organism>
<dbReference type="InterPro" id="IPR032427">
    <property type="entry name" value="P22_portal"/>
</dbReference>
<evidence type="ECO:0008006" key="2">
    <source>
        <dbReference type="Google" id="ProtNLM"/>
    </source>
</evidence>
<dbReference type="AlphaFoldDB" id="A0A3B0V5V6"/>
<dbReference type="EMBL" id="UOEW01000214">
    <property type="protein sequence ID" value="VAW38948.1"/>
    <property type="molecule type" value="Genomic_DNA"/>
</dbReference>
<dbReference type="Gene3D" id="6.10.280.90">
    <property type="match status" value="1"/>
</dbReference>
<proteinExistence type="predicted"/>